<dbReference type="Proteomes" id="UP000813824">
    <property type="component" value="Unassembled WGS sequence"/>
</dbReference>
<evidence type="ECO:0000256" key="5">
    <source>
        <dbReference type="ARBA" id="ARBA00023002"/>
    </source>
</evidence>
<dbReference type="AlphaFoldDB" id="A0A8K0UGR6"/>
<evidence type="ECO:0000256" key="7">
    <source>
        <dbReference type="ARBA" id="ARBA00023033"/>
    </source>
</evidence>
<keyword evidence="10" id="KW-1185">Reference proteome</keyword>
<dbReference type="OrthoDB" id="2789670at2759"/>
<organism evidence="9 10">
    <name type="scientific">Cristinia sonorae</name>
    <dbReference type="NCBI Taxonomy" id="1940300"/>
    <lineage>
        <taxon>Eukaryota</taxon>
        <taxon>Fungi</taxon>
        <taxon>Dikarya</taxon>
        <taxon>Basidiomycota</taxon>
        <taxon>Agaricomycotina</taxon>
        <taxon>Agaricomycetes</taxon>
        <taxon>Agaricomycetidae</taxon>
        <taxon>Agaricales</taxon>
        <taxon>Pleurotineae</taxon>
        <taxon>Stephanosporaceae</taxon>
        <taxon>Cristinia</taxon>
    </lineage>
</organism>
<dbReference type="GO" id="GO:0004497">
    <property type="term" value="F:monooxygenase activity"/>
    <property type="evidence" value="ECO:0007669"/>
    <property type="project" value="UniProtKB-KW"/>
</dbReference>
<comment type="caution">
    <text evidence="9">The sequence shown here is derived from an EMBL/GenBank/DDBJ whole genome shotgun (WGS) entry which is preliminary data.</text>
</comment>
<dbReference type="GO" id="GO:0020037">
    <property type="term" value="F:heme binding"/>
    <property type="evidence" value="ECO:0007669"/>
    <property type="project" value="InterPro"/>
</dbReference>
<evidence type="ECO:0000313" key="9">
    <source>
        <dbReference type="EMBL" id="KAH8085480.1"/>
    </source>
</evidence>
<name>A0A8K0UGR6_9AGAR</name>
<dbReference type="PANTHER" id="PTHR46300:SF7">
    <property type="entry name" value="P450, PUTATIVE (EUROFUNG)-RELATED"/>
    <property type="match status" value="1"/>
</dbReference>
<accession>A0A8K0UGR6</accession>
<gene>
    <name evidence="9" type="ORF">BXZ70DRAFT_900141</name>
</gene>
<dbReference type="EMBL" id="JAEVFJ010000044">
    <property type="protein sequence ID" value="KAH8085480.1"/>
    <property type="molecule type" value="Genomic_DNA"/>
</dbReference>
<dbReference type="GO" id="GO:0005506">
    <property type="term" value="F:iron ion binding"/>
    <property type="evidence" value="ECO:0007669"/>
    <property type="project" value="InterPro"/>
</dbReference>
<evidence type="ECO:0000256" key="8">
    <source>
        <dbReference type="SAM" id="SignalP"/>
    </source>
</evidence>
<keyword evidence="6" id="KW-0408">Iron</keyword>
<dbReference type="InterPro" id="IPR001128">
    <property type="entry name" value="Cyt_P450"/>
</dbReference>
<dbReference type="SUPFAM" id="SSF48264">
    <property type="entry name" value="Cytochrome P450"/>
    <property type="match status" value="1"/>
</dbReference>
<dbReference type="GO" id="GO:0016705">
    <property type="term" value="F:oxidoreductase activity, acting on paired donors, with incorporation or reduction of molecular oxygen"/>
    <property type="evidence" value="ECO:0007669"/>
    <property type="project" value="InterPro"/>
</dbReference>
<sequence length="316" mass="36469">MAFTLIPLSLLICAVVTAPYVISRCVKLHRVEPNLPPGPKGYPIIGNLLDFPAAYHWLFFSRLRKQYGDIVSLKIFGQRMIIFSKHDDAFEVTVKRHDLYADRPQFVTWDESGWSRDTPLLNGPMWKDHRRFMARLFGTRQLVQKYYGIQLKETRKFLRNLLRSPNDLEHHIHHASGSIILKIVYGHDAKDGRDEFIDKVDLALAQFASVIQPGSSIVDFMPWLRYIPEWMPGGGWKKTMRYYRETMDEVMTVPYEIVKARLNSGDAVPCYVTDLLEEEGDDLTPEKEYSIRISAGAVYSGSALHTFFLAMMIHPE</sequence>
<dbReference type="PANTHER" id="PTHR46300">
    <property type="entry name" value="P450, PUTATIVE (EUROFUNG)-RELATED-RELATED"/>
    <property type="match status" value="1"/>
</dbReference>
<dbReference type="InterPro" id="IPR050364">
    <property type="entry name" value="Cytochrome_P450_fung"/>
</dbReference>
<proteinExistence type="inferred from homology"/>
<keyword evidence="7" id="KW-0503">Monooxygenase</keyword>
<evidence type="ECO:0000256" key="2">
    <source>
        <dbReference type="ARBA" id="ARBA00010617"/>
    </source>
</evidence>
<evidence type="ECO:0000313" key="10">
    <source>
        <dbReference type="Proteomes" id="UP000813824"/>
    </source>
</evidence>
<feature type="non-terminal residue" evidence="9">
    <location>
        <position position="316"/>
    </location>
</feature>
<evidence type="ECO:0000256" key="3">
    <source>
        <dbReference type="ARBA" id="ARBA00022617"/>
    </source>
</evidence>
<dbReference type="InterPro" id="IPR036396">
    <property type="entry name" value="Cyt_P450_sf"/>
</dbReference>
<reference evidence="9" key="1">
    <citation type="journal article" date="2021" name="New Phytol.">
        <title>Evolutionary innovations through gain and loss of genes in the ectomycorrhizal Boletales.</title>
        <authorList>
            <person name="Wu G."/>
            <person name="Miyauchi S."/>
            <person name="Morin E."/>
            <person name="Kuo A."/>
            <person name="Drula E."/>
            <person name="Varga T."/>
            <person name="Kohler A."/>
            <person name="Feng B."/>
            <person name="Cao Y."/>
            <person name="Lipzen A."/>
            <person name="Daum C."/>
            <person name="Hundley H."/>
            <person name="Pangilinan J."/>
            <person name="Johnson J."/>
            <person name="Barry K."/>
            <person name="LaButti K."/>
            <person name="Ng V."/>
            <person name="Ahrendt S."/>
            <person name="Min B."/>
            <person name="Choi I.G."/>
            <person name="Park H."/>
            <person name="Plett J.M."/>
            <person name="Magnuson J."/>
            <person name="Spatafora J.W."/>
            <person name="Nagy L.G."/>
            <person name="Henrissat B."/>
            <person name="Grigoriev I.V."/>
            <person name="Yang Z.L."/>
            <person name="Xu J."/>
            <person name="Martin F.M."/>
        </authorList>
    </citation>
    <scope>NUCLEOTIDE SEQUENCE</scope>
    <source>
        <strain evidence="9">KKN 215</strain>
    </source>
</reference>
<dbReference type="Pfam" id="PF00067">
    <property type="entry name" value="p450"/>
    <property type="match status" value="1"/>
</dbReference>
<keyword evidence="4" id="KW-0479">Metal-binding</keyword>
<dbReference type="Gene3D" id="1.10.630.10">
    <property type="entry name" value="Cytochrome P450"/>
    <property type="match status" value="1"/>
</dbReference>
<keyword evidence="3" id="KW-0349">Heme</keyword>
<comment type="cofactor">
    <cofactor evidence="1">
        <name>heme</name>
        <dbReference type="ChEBI" id="CHEBI:30413"/>
    </cofactor>
</comment>
<evidence type="ECO:0000256" key="1">
    <source>
        <dbReference type="ARBA" id="ARBA00001971"/>
    </source>
</evidence>
<protein>
    <submittedName>
        <fullName evidence="9">Cytochrome P450</fullName>
    </submittedName>
</protein>
<feature type="signal peptide" evidence="8">
    <location>
        <begin position="1"/>
        <end position="18"/>
    </location>
</feature>
<keyword evidence="5" id="KW-0560">Oxidoreductase</keyword>
<feature type="chain" id="PRO_5035476360" evidence="8">
    <location>
        <begin position="19"/>
        <end position="316"/>
    </location>
</feature>
<evidence type="ECO:0000256" key="4">
    <source>
        <dbReference type="ARBA" id="ARBA00022723"/>
    </source>
</evidence>
<evidence type="ECO:0000256" key="6">
    <source>
        <dbReference type="ARBA" id="ARBA00023004"/>
    </source>
</evidence>
<comment type="similarity">
    <text evidence="2">Belongs to the cytochrome P450 family.</text>
</comment>
<keyword evidence="8" id="KW-0732">Signal</keyword>